<evidence type="ECO:0000259" key="8">
    <source>
        <dbReference type="PROSITE" id="PS50006"/>
    </source>
</evidence>
<keyword evidence="4" id="KW-0391">Immunity</keyword>
<dbReference type="RefSeq" id="XP_004703371.1">
    <property type="nucleotide sequence ID" value="XM_004703314.3"/>
</dbReference>
<dbReference type="InterPro" id="IPR000253">
    <property type="entry name" value="FHA_dom"/>
</dbReference>
<comment type="subcellular location">
    <subcellularLocation>
        <location evidence="1">Cytoplasm</location>
    </subcellularLocation>
</comment>
<evidence type="ECO:0000313" key="9">
    <source>
        <dbReference type="Proteomes" id="UP000694863"/>
    </source>
</evidence>
<evidence type="ECO:0000256" key="1">
    <source>
        <dbReference type="ARBA" id="ARBA00004496"/>
    </source>
</evidence>
<reference evidence="10" key="1">
    <citation type="submission" date="2025-08" db="UniProtKB">
        <authorList>
            <consortium name="RefSeq"/>
        </authorList>
    </citation>
    <scope>IDENTIFICATION</scope>
</reference>
<dbReference type="Gene3D" id="2.60.200.20">
    <property type="match status" value="1"/>
</dbReference>
<feature type="region of interest" description="Disordered" evidence="7">
    <location>
        <begin position="157"/>
        <end position="183"/>
    </location>
</feature>
<keyword evidence="9" id="KW-1185">Reference proteome</keyword>
<proteinExistence type="inferred from homology"/>
<dbReference type="GeneID" id="101650647"/>
<accession>A0ABM0IME0</accession>
<dbReference type="PANTHER" id="PTHR31266">
    <property type="entry name" value="TRAF-INTERACTING PROTEIN WITH FHA DOMAIN-CONTAINING PROTEIN A FAMILY MEMBER"/>
    <property type="match status" value="1"/>
</dbReference>
<organism evidence="9 10">
    <name type="scientific">Echinops telfairi</name>
    <name type="common">Lesser hedgehog tenrec</name>
    <dbReference type="NCBI Taxonomy" id="9371"/>
    <lineage>
        <taxon>Eukaryota</taxon>
        <taxon>Metazoa</taxon>
        <taxon>Chordata</taxon>
        <taxon>Craniata</taxon>
        <taxon>Vertebrata</taxon>
        <taxon>Euteleostomi</taxon>
        <taxon>Mammalia</taxon>
        <taxon>Eutheria</taxon>
        <taxon>Afrotheria</taxon>
        <taxon>Tenrecidae</taxon>
        <taxon>Tenrecinae</taxon>
        <taxon>Echinops</taxon>
    </lineage>
</organism>
<gene>
    <name evidence="10" type="primary">TIFA</name>
</gene>
<dbReference type="SUPFAM" id="SSF49879">
    <property type="entry name" value="SMAD/FHA domain"/>
    <property type="match status" value="1"/>
</dbReference>
<dbReference type="Pfam" id="PF00498">
    <property type="entry name" value="FHA"/>
    <property type="match status" value="1"/>
</dbReference>
<evidence type="ECO:0000256" key="2">
    <source>
        <dbReference type="ARBA" id="ARBA00022490"/>
    </source>
</evidence>
<feature type="domain" description="FHA" evidence="8">
    <location>
        <begin position="48"/>
        <end position="104"/>
    </location>
</feature>
<dbReference type="PROSITE" id="PS50006">
    <property type="entry name" value="FHA_DOMAIN"/>
    <property type="match status" value="1"/>
</dbReference>
<comment type="similarity">
    <text evidence="5">Belongs to the TIFA family.</text>
</comment>
<evidence type="ECO:0000256" key="7">
    <source>
        <dbReference type="SAM" id="MobiDB-lite"/>
    </source>
</evidence>
<feature type="compositionally biased region" description="Polar residues" evidence="7">
    <location>
        <begin position="165"/>
        <end position="175"/>
    </location>
</feature>
<protein>
    <recommendedName>
        <fullName evidence="6">TRAF-interacting protein with FHA domain-containing protein A</fullName>
    </recommendedName>
</protein>
<dbReference type="Proteomes" id="UP000694863">
    <property type="component" value="Unplaced"/>
</dbReference>
<keyword evidence="3" id="KW-0399">Innate immunity</keyword>
<evidence type="ECO:0000256" key="4">
    <source>
        <dbReference type="ARBA" id="ARBA00022859"/>
    </source>
</evidence>
<evidence type="ECO:0000256" key="6">
    <source>
        <dbReference type="ARBA" id="ARBA00040160"/>
    </source>
</evidence>
<sequence length="183" mass="21112">MSSFEDADTEETLTCLQITLYHPDRLQAGRFQSLRFCHREKLPSHKVVNFGRHSSSCHYVFQDKQVSRIQFSLQLFRDFSSSVLSVEIKNMSQKTSLFVDNHELGYLNKVKLPPKCILRFGDYQCLVEKEDGESLTFFETQFAWSPTSLLEENLRPLRTPVPENGSHSTLGSTLPTEMDENEL</sequence>
<evidence type="ECO:0000256" key="5">
    <source>
        <dbReference type="ARBA" id="ARBA00038199"/>
    </source>
</evidence>
<evidence type="ECO:0000256" key="3">
    <source>
        <dbReference type="ARBA" id="ARBA00022588"/>
    </source>
</evidence>
<keyword evidence="2" id="KW-0963">Cytoplasm</keyword>
<evidence type="ECO:0000313" key="10">
    <source>
        <dbReference type="RefSeq" id="XP_004703371.1"/>
    </source>
</evidence>
<dbReference type="PANTHER" id="PTHR31266:SF2">
    <property type="entry name" value="TRAF-INTERACTING PROTEIN WITH FHA DOMAIN-CONTAINING PROTEIN A"/>
    <property type="match status" value="1"/>
</dbReference>
<name>A0ABM0IME0_ECHTE</name>
<dbReference type="InterPro" id="IPR008984">
    <property type="entry name" value="SMAD_FHA_dom_sf"/>
</dbReference>
<dbReference type="InterPro" id="IPR033621">
    <property type="entry name" value="TIFA"/>
</dbReference>